<evidence type="ECO:0000313" key="7">
    <source>
        <dbReference type="Proteomes" id="UP000555546"/>
    </source>
</evidence>
<dbReference type="PROSITE" id="PS51000">
    <property type="entry name" value="HTH_DEOR_2"/>
    <property type="match status" value="1"/>
</dbReference>
<dbReference type="RefSeq" id="WP_183653687.1">
    <property type="nucleotide sequence ID" value="NZ_JACIJG010000010.1"/>
</dbReference>
<keyword evidence="4" id="KW-0804">Transcription</keyword>
<dbReference type="SMART" id="SM00420">
    <property type="entry name" value="HTH_DEOR"/>
    <property type="match status" value="1"/>
</dbReference>
<dbReference type="PANTHER" id="PTHR30363">
    <property type="entry name" value="HTH-TYPE TRANSCRIPTIONAL REGULATOR SRLR-RELATED"/>
    <property type="match status" value="1"/>
</dbReference>
<dbReference type="InterPro" id="IPR036390">
    <property type="entry name" value="WH_DNA-bd_sf"/>
</dbReference>
<dbReference type="InterPro" id="IPR018356">
    <property type="entry name" value="Tscrpt_reg_HTH_DeoR_CS"/>
</dbReference>
<keyword evidence="2" id="KW-0805">Transcription regulation</keyword>
<dbReference type="InterPro" id="IPR050313">
    <property type="entry name" value="Carb_Metab_HTH_regulators"/>
</dbReference>
<evidence type="ECO:0000256" key="2">
    <source>
        <dbReference type="ARBA" id="ARBA00023015"/>
    </source>
</evidence>
<sequence>MKGIKVAMELLLHERQARIQQLLEQSGRVLAAELAESFGVSEDTIRRDLRDLAAAGLCKRVYGGALRAVPEPVSLAERDVERPEAKAALAAVLHGLIESGMTVFLDSSSVNTALARLLVERGDTITVVTNTPSIAAIVMGSQQIELIVIGGPIDRRVSAAVGARALRDAEMLHPDLCILGACGIAAEIGVTALYLDDAEFKRVIAGRSRSVVLAITSDKLDTVAAHDVVPLEDVSVMAVEDDADEAALAPYAASGMKIVRAAAGRD</sequence>
<dbReference type="PRINTS" id="PR00037">
    <property type="entry name" value="HTHLACR"/>
</dbReference>
<gene>
    <name evidence="6" type="ORF">FHS76_002854</name>
</gene>
<evidence type="ECO:0000256" key="4">
    <source>
        <dbReference type="ARBA" id="ARBA00023163"/>
    </source>
</evidence>
<dbReference type="SUPFAM" id="SSF100950">
    <property type="entry name" value="NagB/RpiA/CoA transferase-like"/>
    <property type="match status" value="1"/>
</dbReference>
<evidence type="ECO:0000259" key="5">
    <source>
        <dbReference type="PROSITE" id="PS51000"/>
    </source>
</evidence>
<reference evidence="6 7" key="1">
    <citation type="submission" date="2020-08" db="EMBL/GenBank/DDBJ databases">
        <title>Genomic Encyclopedia of Type Strains, Phase IV (KMG-IV): sequencing the most valuable type-strain genomes for metagenomic binning, comparative biology and taxonomic classification.</title>
        <authorList>
            <person name="Goeker M."/>
        </authorList>
    </citation>
    <scope>NUCLEOTIDE SEQUENCE [LARGE SCALE GENOMIC DNA]</scope>
    <source>
        <strain evidence="6 7">DSM 26944</strain>
    </source>
</reference>
<dbReference type="InterPro" id="IPR014036">
    <property type="entry name" value="DeoR-like_C"/>
</dbReference>
<dbReference type="GO" id="GO:0003700">
    <property type="term" value="F:DNA-binding transcription factor activity"/>
    <property type="evidence" value="ECO:0007669"/>
    <property type="project" value="InterPro"/>
</dbReference>
<comment type="caution">
    <text evidence="6">The sequence shown here is derived from an EMBL/GenBank/DDBJ whole genome shotgun (WGS) entry which is preliminary data.</text>
</comment>
<keyword evidence="3" id="KW-0238">DNA-binding</keyword>
<dbReference type="SUPFAM" id="SSF46785">
    <property type="entry name" value="Winged helix' DNA-binding domain"/>
    <property type="match status" value="1"/>
</dbReference>
<keyword evidence="7" id="KW-1185">Reference proteome</keyword>
<keyword evidence="1" id="KW-0678">Repressor</keyword>
<evidence type="ECO:0000313" key="6">
    <source>
        <dbReference type="EMBL" id="MBB5702963.1"/>
    </source>
</evidence>
<proteinExistence type="predicted"/>
<dbReference type="InterPro" id="IPR036388">
    <property type="entry name" value="WH-like_DNA-bd_sf"/>
</dbReference>
<dbReference type="PANTHER" id="PTHR30363:SF4">
    <property type="entry name" value="GLYCEROL-3-PHOSPHATE REGULON REPRESSOR"/>
    <property type="match status" value="1"/>
</dbReference>
<protein>
    <submittedName>
        <fullName evidence="6">DeoR/GlpR family transcriptional regulator of sugar metabolism</fullName>
    </submittedName>
</protein>
<dbReference type="InterPro" id="IPR037171">
    <property type="entry name" value="NagB/RpiA_transferase-like"/>
</dbReference>
<dbReference type="AlphaFoldDB" id="A0A7W9AYK1"/>
<dbReference type="Gene3D" id="1.10.10.10">
    <property type="entry name" value="Winged helix-like DNA-binding domain superfamily/Winged helix DNA-binding domain"/>
    <property type="match status" value="1"/>
</dbReference>
<name>A0A7W9AYK1_9HYPH</name>
<dbReference type="InterPro" id="IPR001034">
    <property type="entry name" value="DeoR_HTH"/>
</dbReference>
<evidence type="ECO:0000256" key="1">
    <source>
        <dbReference type="ARBA" id="ARBA00022491"/>
    </source>
</evidence>
<organism evidence="6 7">
    <name type="scientific">Brucella daejeonensis</name>
    <dbReference type="NCBI Taxonomy" id="659015"/>
    <lineage>
        <taxon>Bacteria</taxon>
        <taxon>Pseudomonadati</taxon>
        <taxon>Pseudomonadota</taxon>
        <taxon>Alphaproteobacteria</taxon>
        <taxon>Hyphomicrobiales</taxon>
        <taxon>Brucellaceae</taxon>
        <taxon>Brucella/Ochrobactrum group</taxon>
        <taxon>Brucella</taxon>
    </lineage>
</organism>
<dbReference type="GO" id="GO:0003677">
    <property type="term" value="F:DNA binding"/>
    <property type="evidence" value="ECO:0007669"/>
    <property type="project" value="UniProtKB-KW"/>
</dbReference>
<dbReference type="EMBL" id="JACIJG010000010">
    <property type="protein sequence ID" value="MBB5702963.1"/>
    <property type="molecule type" value="Genomic_DNA"/>
</dbReference>
<dbReference type="Pfam" id="PF08220">
    <property type="entry name" value="HTH_DeoR"/>
    <property type="match status" value="1"/>
</dbReference>
<dbReference type="Proteomes" id="UP000555546">
    <property type="component" value="Unassembled WGS sequence"/>
</dbReference>
<dbReference type="SMART" id="SM01134">
    <property type="entry name" value="DeoRC"/>
    <property type="match status" value="1"/>
</dbReference>
<accession>A0A7W9AYK1</accession>
<feature type="domain" description="HTH deoR-type" evidence="5">
    <location>
        <begin position="12"/>
        <end position="67"/>
    </location>
</feature>
<dbReference type="PROSITE" id="PS00894">
    <property type="entry name" value="HTH_DEOR_1"/>
    <property type="match status" value="1"/>
</dbReference>
<evidence type="ECO:0000256" key="3">
    <source>
        <dbReference type="ARBA" id="ARBA00023125"/>
    </source>
</evidence>
<dbReference type="Pfam" id="PF00455">
    <property type="entry name" value="DeoRC"/>
    <property type="match status" value="1"/>
</dbReference>